<evidence type="ECO:0000256" key="9">
    <source>
        <dbReference type="PROSITE-ProRule" id="PRU10141"/>
    </source>
</evidence>
<dbReference type="GeneID" id="36517819"/>
<dbReference type="RefSeq" id="XP_024666396.1">
    <property type="nucleotide sequence ID" value="XM_024810628.1"/>
</dbReference>
<dbReference type="InterPro" id="IPR011009">
    <property type="entry name" value="Kinase-like_dom_sf"/>
</dbReference>
<evidence type="ECO:0000256" key="3">
    <source>
        <dbReference type="ARBA" id="ARBA00022679"/>
    </source>
</evidence>
<dbReference type="AlphaFoldDB" id="A0A2T0FN84"/>
<dbReference type="PROSITE" id="PS00107">
    <property type="entry name" value="PROTEIN_KINASE_ATP"/>
    <property type="match status" value="1"/>
</dbReference>
<dbReference type="STRING" id="45607.A0A2T0FN84"/>
<name>A0A2T0FN84_9ASCO</name>
<feature type="binding site" evidence="9">
    <location>
        <position position="56"/>
    </location>
    <ligand>
        <name>ATP</name>
        <dbReference type="ChEBI" id="CHEBI:30616"/>
    </ligand>
</feature>
<comment type="caution">
    <text evidence="12">The sequence shown here is derived from an EMBL/GenBank/DDBJ whole genome shotgun (WGS) entry which is preliminary data.</text>
</comment>
<dbReference type="PROSITE" id="PS00108">
    <property type="entry name" value="PROTEIN_KINASE_ST"/>
    <property type="match status" value="1"/>
</dbReference>
<proteinExistence type="inferred from homology"/>
<evidence type="ECO:0000313" key="12">
    <source>
        <dbReference type="EMBL" id="PRT56451.1"/>
    </source>
</evidence>
<evidence type="ECO:0000256" key="5">
    <source>
        <dbReference type="ARBA" id="ARBA00022777"/>
    </source>
</evidence>
<protein>
    <recommendedName>
        <fullName evidence="1">non-specific serine/threonine protein kinase</fullName>
        <ecNumber evidence="1">2.7.11.1</ecNumber>
    </recommendedName>
</protein>
<keyword evidence="4 9" id="KW-0547">Nucleotide-binding</keyword>
<evidence type="ECO:0000256" key="2">
    <source>
        <dbReference type="ARBA" id="ARBA00022527"/>
    </source>
</evidence>
<dbReference type="GO" id="GO:0004674">
    <property type="term" value="F:protein serine/threonine kinase activity"/>
    <property type="evidence" value="ECO:0007669"/>
    <property type="project" value="UniProtKB-KW"/>
</dbReference>
<keyword evidence="3" id="KW-0808">Transferase</keyword>
<dbReference type="GO" id="GO:0005794">
    <property type="term" value="C:Golgi apparatus"/>
    <property type="evidence" value="ECO:0007669"/>
    <property type="project" value="TreeGrafter"/>
</dbReference>
<evidence type="ECO:0000256" key="1">
    <source>
        <dbReference type="ARBA" id="ARBA00012513"/>
    </source>
</evidence>
<keyword evidence="13" id="KW-1185">Reference proteome</keyword>
<dbReference type="SUPFAM" id="SSF56112">
    <property type="entry name" value="Protein kinase-like (PK-like)"/>
    <property type="match status" value="1"/>
</dbReference>
<dbReference type="Proteomes" id="UP000238350">
    <property type="component" value="Unassembled WGS sequence"/>
</dbReference>
<dbReference type="GO" id="GO:0032889">
    <property type="term" value="P:regulation of vacuole fusion, non-autophagic"/>
    <property type="evidence" value="ECO:0007669"/>
    <property type="project" value="TreeGrafter"/>
</dbReference>
<dbReference type="InterPro" id="IPR017441">
    <property type="entry name" value="Protein_kinase_ATP_BS"/>
</dbReference>
<feature type="domain" description="Protein kinase" evidence="11">
    <location>
        <begin position="27"/>
        <end position="342"/>
    </location>
</feature>
<evidence type="ECO:0000259" key="11">
    <source>
        <dbReference type="PROSITE" id="PS50011"/>
    </source>
</evidence>
<reference evidence="12 13" key="1">
    <citation type="submission" date="2017-04" db="EMBL/GenBank/DDBJ databases">
        <title>Genome sequencing of [Candida] sorbophila.</title>
        <authorList>
            <person name="Ahn J.O."/>
        </authorList>
    </citation>
    <scope>NUCLEOTIDE SEQUENCE [LARGE SCALE GENOMIC DNA]</scope>
    <source>
        <strain evidence="12 13">DS02</strain>
    </source>
</reference>
<evidence type="ECO:0000256" key="8">
    <source>
        <dbReference type="ARBA" id="ARBA00048679"/>
    </source>
</evidence>
<dbReference type="Gene3D" id="1.10.510.10">
    <property type="entry name" value="Transferase(Phosphotransferase) domain 1"/>
    <property type="match status" value="2"/>
</dbReference>
<gene>
    <name evidence="12" type="ORF">B9G98_04071</name>
</gene>
<dbReference type="GO" id="GO:0005524">
    <property type="term" value="F:ATP binding"/>
    <property type="evidence" value="ECO:0007669"/>
    <property type="project" value="UniProtKB-UniRule"/>
</dbReference>
<accession>A0A2T0FN84</accession>
<dbReference type="EMBL" id="NDIQ01000022">
    <property type="protein sequence ID" value="PRT56451.1"/>
    <property type="molecule type" value="Genomic_DNA"/>
</dbReference>
<keyword evidence="2 10" id="KW-0723">Serine/threonine-protein kinase</keyword>
<sequence length="342" mass="38036">MNDFWAAVQACFSCFQAPSLVLNGRRLSVTKLLGEGGFAYVYLVEDQRSHEVYALKKIRCPFGAESVATVMREVNACKRFRNTLLVISSVDSMVKQDEDGTKTVYLLLPYYGKGSLQDLINDNAINNQSFSEPEVLKYALGTAEAIRAMHHHHASGSGGHDDGEAEEDRLLDNQDDSGRSSVPLGEVVPYAHRDVKPANVMIDDHQRLVLMDLGSVSKARVHVENRQQALEIQDEAAELCTLPYRAPELLNVRPGTTIDERVDVWSLGCTIYALMYSISPFERAERDTGASLNLAISNRKLDFPPTPNYSQDLKDLVANCLTMDCADRPTIDQVISQIQQLL</sequence>
<dbReference type="OrthoDB" id="248923at2759"/>
<organism evidence="12 13">
    <name type="scientific">Wickerhamiella sorbophila</name>
    <dbReference type="NCBI Taxonomy" id="45607"/>
    <lineage>
        <taxon>Eukaryota</taxon>
        <taxon>Fungi</taxon>
        <taxon>Dikarya</taxon>
        <taxon>Ascomycota</taxon>
        <taxon>Saccharomycotina</taxon>
        <taxon>Dipodascomycetes</taxon>
        <taxon>Dipodascales</taxon>
        <taxon>Trichomonascaceae</taxon>
        <taxon>Wickerhamiella</taxon>
    </lineage>
</organism>
<evidence type="ECO:0000256" key="4">
    <source>
        <dbReference type="ARBA" id="ARBA00022741"/>
    </source>
</evidence>
<dbReference type="PROSITE" id="PS50011">
    <property type="entry name" value="PROTEIN_KINASE_DOM"/>
    <property type="match status" value="1"/>
</dbReference>
<keyword evidence="6 9" id="KW-0067">ATP-binding</keyword>
<keyword evidence="5 12" id="KW-0418">Kinase</keyword>
<dbReference type="GO" id="GO:0005773">
    <property type="term" value="C:vacuole"/>
    <property type="evidence" value="ECO:0007669"/>
    <property type="project" value="GOC"/>
</dbReference>
<dbReference type="SMART" id="SM00220">
    <property type="entry name" value="S_TKc"/>
    <property type="match status" value="1"/>
</dbReference>
<dbReference type="InterPro" id="IPR000719">
    <property type="entry name" value="Prot_kinase_dom"/>
</dbReference>
<dbReference type="InterPro" id="IPR008271">
    <property type="entry name" value="Ser/Thr_kinase_AS"/>
</dbReference>
<comment type="similarity">
    <text evidence="10">Belongs to the protein kinase superfamily.</text>
</comment>
<dbReference type="Pfam" id="PF00069">
    <property type="entry name" value="Pkinase"/>
    <property type="match status" value="2"/>
</dbReference>
<comment type="catalytic activity">
    <reaction evidence="7">
        <text>L-threonyl-[protein] + ATP = O-phospho-L-threonyl-[protein] + ADP + H(+)</text>
        <dbReference type="Rhea" id="RHEA:46608"/>
        <dbReference type="Rhea" id="RHEA-COMP:11060"/>
        <dbReference type="Rhea" id="RHEA-COMP:11605"/>
        <dbReference type="ChEBI" id="CHEBI:15378"/>
        <dbReference type="ChEBI" id="CHEBI:30013"/>
        <dbReference type="ChEBI" id="CHEBI:30616"/>
        <dbReference type="ChEBI" id="CHEBI:61977"/>
        <dbReference type="ChEBI" id="CHEBI:456216"/>
        <dbReference type="EC" id="2.7.11.1"/>
    </reaction>
</comment>
<evidence type="ECO:0000256" key="6">
    <source>
        <dbReference type="ARBA" id="ARBA00022840"/>
    </source>
</evidence>
<dbReference type="PANTHER" id="PTHR45998">
    <property type="entry name" value="SERINE/THREONINE-PROTEIN KINASE 16"/>
    <property type="match status" value="1"/>
</dbReference>
<comment type="catalytic activity">
    <reaction evidence="8">
        <text>L-seryl-[protein] + ATP = O-phospho-L-seryl-[protein] + ADP + H(+)</text>
        <dbReference type="Rhea" id="RHEA:17989"/>
        <dbReference type="Rhea" id="RHEA-COMP:9863"/>
        <dbReference type="Rhea" id="RHEA-COMP:11604"/>
        <dbReference type="ChEBI" id="CHEBI:15378"/>
        <dbReference type="ChEBI" id="CHEBI:29999"/>
        <dbReference type="ChEBI" id="CHEBI:30616"/>
        <dbReference type="ChEBI" id="CHEBI:83421"/>
        <dbReference type="ChEBI" id="CHEBI:456216"/>
        <dbReference type="EC" id="2.7.11.1"/>
    </reaction>
</comment>
<evidence type="ECO:0000256" key="10">
    <source>
        <dbReference type="RuleBase" id="RU000304"/>
    </source>
</evidence>
<evidence type="ECO:0000313" key="13">
    <source>
        <dbReference type="Proteomes" id="UP000238350"/>
    </source>
</evidence>
<dbReference type="PANTHER" id="PTHR45998:SF2">
    <property type="entry name" value="SERINE_THREONINE-PROTEIN KINASE 16"/>
    <property type="match status" value="1"/>
</dbReference>
<dbReference type="InterPro" id="IPR052239">
    <property type="entry name" value="Ser/Thr-specific_kinases"/>
</dbReference>
<evidence type="ECO:0000256" key="7">
    <source>
        <dbReference type="ARBA" id="ARBA00047899"/>
    </source>
</evidence>
<dbReference type="EC" id="2.7.11.1" evidence="1"/>
<dbReference type="GO" id="GO:0006624">
    <property type="term" value="P:vacuolar protein processing"/>
    <property type="evidence" value="ECO:0007669"/>
    <property type="project" value="TreeGrafter"/>
</dbReference>